<evidence type="ECO:0000313" key="1">
    <source>
        <dbReference type="EMBL" id="GEK59631.1"/>
    </source>
</evidence>
<reference evidence="1 2" key="1">
    <citation type="submission" date="2019-07" db="EMBL/GenBank/DDBJ databases">
        <title>Whole genome shotgun sequence of Marinococcus halophilus NBRC 102359.</title>
        <authorList>
            <person name="Hosoyama A."/>
            <person name="Uohara A."/>
            <person name="Ohji S."/>
            <person name="Ichikawa N."/>
        </authorList>
    </citation>
    <scope>NUCLEOTIDE SEQUENCE [LARGE SCALE GENOMIC DNA]</scope>
    <source>
        <strain evidence="1 2">NBRC 102359</strain>
    </source>
</reference>
<dbReference type="AlphaFoldDB" id="A0A510YAA8"/>
<sequence length="45" mass="5209">MDVQSYITKINKQLEELKQDDIQAAEENIEAEVPDNSSFKLPKEE</sequence>
<dbReference type="STRING" id="1371.GCA_900166605_00123"/>
<proteinExistence type="predicted"/>
<dbReference type="EMBL" id="BJUN01000017">
    <property type="protein sequence ID" value="GEK59631.1"/>
    <property type="molecule type" value="Genomic_DNA"/>
</dbReference>
<accession>A0A510YAA8</accession>
<evidence type="ECO:0000313" key="2">
    <source>
        <dbReference type="Proteomes" id="UP000321051"/>
    </source>
</evidence>
<keyword evidence="2" id="KW-1185">Reference proteome</keyword>
<protein>
    <submittedName>
        <fullName evidence="1">Uncharacterized protein</fullName>
    </submittedName>
</protein>
<gene>
    <name evidence="1" type="ORF">MHA01_25360</name>
</gene>
<dbReference type="RefSeq" id="WP_158219096.1">
    <property type="nucleotide sequence ID" value="NZ_BJUN01000017.1"/>
</dbReference>
<comment type="caution">
    <text evidence="1">The sequence shown here is derived from an EMBL/GenBank/DDBJ whole genome shotgun (WGS) entry which is preliminary data.</text>
</comment>
<name>A0A510YAA8_MARHA</name>
<organism evidence="1 2">
    <name type="scientific">Marinococcus halophilus</name>
    <dbReference type="NCBI Taxonomy" id="1371"/>
    <lineage>
        <taxon>Bacteria</taxon>
        <taxon>Bacillati</taxon>
        <taxon>Bacillota</taxon>
        <taxon>Bacilli</taxon>
        <taxon>Bacillales</taxon>
        <taxon>Bacillaceae</taxon>
        <taxon>Marinococcus</taxon>
    </lineage>
</organism>
<dbReference type="Proteomes" id="UP000321051">
    <property type="component" value="Unassembled WGS sequence"/>
</dbReference>